<gene>
    <name evidence="2" type="ORF">DVH24_027674</name>
</gene>
<keyword evidence="3" id="KW-1185">Reference proteome</keyword>
<name>A0A498HDZ7_MALDO</name>
<feature type="transmembrane region" description="Helical" evidence="1">
    <location>
        <begin position="20"/>
        <end position="38"/>
    </location>
</feature>
<sequence length="74" mass="8497">MKKEVQITICKCKGKKCHSFCVYLGVSFSLVNFGVSIWEDLVSYQERQSLWLIWFLGVSFSLVDLVSWSVSLLS</sequence>
<accession>A0A498HDZ7</accession>
<dbReference type="EMBL" id="RDQH01000343">
    <property type="protein sequence ID" value="RXH67527.1"/>
    <property type="molecule type" value="Genomic_DNA"/>
</dbReference>
<proteinExistence type="predicted"/>
<dbReference type="AlphaFoldDB" id="A0A498HDZ7"/>
<comment type="caution">
    <text evidence="2">The sequence shown here is derived from an EMBL/GenBank/DDBJ whole genome shotgun (WGS) entry which is preliminary data.</text>
</comment>
<evidence type="ECO:0000256" key="1">
    <source>
        <dbReference type="SAM" id="Phobius"/>
    </source>
</evidence>
<evidence type="ECO:0000313" key="2">
    <source>
        <dbReference type="EMBL" id="RXH67527.1"/>
    </source>
</evidence>
<protein>
    <submittedName>
        <fullName evidence="2">Uncharacterized protein</fullName>
    </submittedName>
</protein>
<keyword evidence="1" id="KW-0812">Transmembrane</keyword>
<evidence type="ECO:0000313" key="3">
    <source>
        <dbReference type="Proteomes" id="UP000290289"/>
    </source>
</evidence>
<feature type="transmembrane region" description="Helical" evidence="1">
    <location>
        <begin position="50"/>
        <end position="73"/>
    </location>
</feature>
<dbReference type="Proteomes" id="UP000290289">
    <property type="component" value="Chromosome 17"/>
</dbReference>
<reference evidence="2 3" key="1">
    <citation type="submission" date="2018-10" db="EMBL/GenBank/DDBJ databases">
        <title>A high-quality apple genome assembly.</title>
        <authorList>
            <person name="Hu J."/>
        </authorList>
    </citation>
    <scope>NUCLEOTIDE SEQUENCE [LARGE SCALE GENOMIC DNA]</scope>
    <source>
        <strain evidence="3">cv. HFTH1</strain>
        <tissue evidence="2">Young leaf</tissue>
    </source>
</reference>
<keyword evidence="1" id="KW-1133">Transmembrane helix</keyword>
<keyword evidence="1" id="KW-0472">Membrane</keyword>
<organism evidence="2 3">
    <name type="scientific">Malus domestica</name>
    <name type="common">Apple</name>
    <name type="synonym">Pyrus malus</name>
    <dbReference type="NCBI Taxonomy" id="3750"/>
    <lineage>
        <taxon>Eukaryota</taxon>
        <taxon>Viridiplantae</taxon>
        <taxon>Streptophyta</taxon>
        <taxon>Embryophyta</taxon>
        <taxon>Tracheophyta</taxon>
        <taxon>Spermatophyta</taxon>
        <taxon>Magnoliopsida</taxon>
        <taxon>eudicotyledons</taxon>
        <taxon>Gunneridae</taxon>
        <taxon>Pentapetalae</taxon>
        <taxon>rosids</taxon>
        <taxon>fabids</taxon>
        <taxon>Rosales</taxon>
        <taxon>Rosaceae</taxon>
        <taxon>Amygdaloideae</taxon>
        <taxon>Maleae</taxon>
        <taxon>Malus</taxon>
    </lineage>
</organism>